<dbReference type="InterPro" id="IPR013078">
    <property type="entry name" value="His_Pase_superF_clade-1"/>
</dbReference>
<organism evidence="3 4">
    <name type="scientific">Humidesulfovibrio mexicanus</name>
    <dbReference type="NCBI Taxonomy" id="147047"/>
    <lineage>
        <taxon>Bacteria</taxon>
        <taxon>Pseudomonadati</taxon>
        <taxon>Thermodesulfobacteriota</taxon>
        <taxon>Desulfovibrionia</taxon>
        <taxon>Desulfovibrionales</taxon>
        <taxon>Desulfovibrionaceae</taxon>
        <taxon>Humidesulfovibrio</taxon>
    </lineage>
</organism>
<name>A0A239BQ91_9BACT</name>
<dbReference type="GO" id="GO:0016791">
    <property type="term" value="F:phosphatase activity"/>
    <property type="evidence" value="ECO:0007669"/>
    <property type="project" value="TreeGrafter"/>
</dbReference>
<feature type="active site" description="Tele-phosphohistidine intermediate" evidence="1">
    <location>
        <position position="8"/>
    </location>
</feature>
<gene>
    <name evidence="3" type="ORF">SAMN04488503_2740</name>
</gene>
<feature type="active site" description="Proton donor/acceptor" evidence="1">
    <location>
        <position position="81"/>
    </location>
</feature>
<dbReference type="AlphaFoldDB" id="A0A239BQ91"/>
<feature type="binding site" evidence="2">
    <location>
        <position position="57"/>
    </location>
    <ligand>
        <name>substrate</name>
    </ligand>
</feature>
<evidence type="ECO:0000256" key="2">
    <source>
        <dbReference type="PIRSR" id="PIRSR613078-2"/>
    </source>
</evidence>
<dbReference type="RefSeq" id="WP_089274944.1">
    <property type="nucleotide sequence ID" value="NZ_FZOC01000006.1"/>
</dbReference>
<dbReference type="SUPFAM" id="SSF53254">
    <property type="entry name" value="Phosphoglycerate mutase-like"/>
    <property type="match status" value="1"/>
</dbReference>
<dbReference type="CDD" id="cd07067">
    <property type="entry name" value="HP_PGM_like"/>
    <property type="match status" value="1"/>
</dbReference>
<evidence type="ECO:0000313" key="4">
    <source>
        <dbReference type="Proteomes" id="UP000198324"/>
    </source>
</evidence>
<dbReference type="Proteomes" id="UP000198324">
    <property type="component" value="Unassembled WGS sequence"/>
</dbReference>
<dbReference type="Pfam" id="PF00300">
    <property type="entry name" value="His_Phos_1"/>
    <property type="match status" value="1"/>
</dbReference>
<dbReference type="SMART" id="SM00855">
    <property type="entry name" value="PGAM"/>
    <property type="match status" value="1"/>
</dbReference>
<dbReference type="InterPro" id="IPR029033">
    <property type="entry name" value="His_PPase_superfam"/>
</dbReference>
<proteinExistence type="predicted"/>
<feature type="binding site" evidence="2">
    <location>
        <begin position="105"/>
        <end position="106"/>
    </location>
    <ligand>
        <name>substrate</name>
    </ligand>
</feature>
<protein>
    <submittedName>
        <fullName evidence="3">Probable phosphoglycerate mutase</fullName>
    </submittedName>
</protein>
<evidence type="ECO:0000256" key="1">
    <source>
        <dbReference type="PIRSR" id="PIRSR613078-1"/>
    </source>
</evidence>
<evidence type="ECO:0000313" key="3">
    <source>
        <dbReference type="EMBL" id="SNS10160.1"/>
    </source>
</evidence>
<accession>A0A239BQ91</accession>
<dbReference type="InterPro" id="IPR050275">
    <property type="entry name" value="PGM_Phosphatase"/>
</dbReference>
<dbReference type="Gene3D" id="3.40.50.1240">
    <property type="entry name" value="Phosphoglycerate mutase-like"/>
    <property type="match status" value="1"/>
</dbReference>
<dbReference type="PANTHER" id="PTHR48100">
    <property type="entry name" value="BROAD-SPECIFICITY PHOSPHATASE YOR283W-RELATED"/>
    <property type="match status" value="1"/>
</dbReference>
<keyword evidence="4" id="KW-1185">Reference proteome</keyword>
<reference evidence="3 4" key="1">
    <citation type="submission" date="2017-06" db="EMBL/GenBank/DDBJ databases">
        <authorList>
            <person name="Kim H.J."/>
            <person name="Triplett B.A."/>
        </authorList>
    </citation>
    <scope>NUCLEOTIDE SEQUENCE [LARGE SCALE GENOMIC DNA]</scope>
    <source>
        <strain evidence="3 4">DSM 13116</strain>
    </source>
</reference>
<sequence>MSLLLLRHGQIVQQSPSRFVGQRDLPLTEHGRAQALAWADLLAAAPLASACCSDLSRCRDTAALALSGTALQATPLPGLREIHLGAWEGLTVQEVRERFPGEHERRGADLAHVAPTGGESFLQAQERFWNALTAIAAQGPGLHLVVAHGGVIRAALCRALGLRLDSLFRLGQDYCGMTILDMDSGGASLVRAMNLAPADARDALAGLGRLFGTK</sequence>
<dbReference type="EMBL" id="FZOC01000006">
    <property type="protein sequence ID" value="SNS10160.1"/>
    <property type="molecule type" value="Genomic_DNA"/>
</dbReference>
<dbReference type="OrthoDB" id="9781415at2"/>